<sequence>MSESVHPIADLTDSLLGWASQTELELAQRLQSETLVINVDLRDDELERIERLYGIFLTRQLVAGADLNALLGVSPALTVTTLVGRARRVVNTDNFIAEYFGGLGLSPESQEVVGGVDVAQVLFQVVPAAFSSLGVYAVPVGDFTELVKLLCVHAGIVNNEVPALLELFDAHEVTTANEVAEIIVGSAAPRLFAHALEIAPAEVTRILTGITALRDFAIEHTNSWFDRSYACCEPQLPSPIAAAVRAELRERPVGTLDREGAVGVANRELRPRILLDVSRKKVCLRLPEQRVPMLEDGSFGEVNWRVSIDGTTKVYRTGCAWGEVSGLSQQLDVTISHPVREITVQDVTNGITWNVPVVDNDDPAVIFTSRGTNVTDKVSLHHHNLLVLAPADVTLMDVVSDHEIYESDSFTVEGWEGWLCHDLDVNTVASIATVAPGANPSMDRVRSVDPRQRVIFRSPDHAIDYLTSSGGLPIYAESLVADFPPTPSGQTETWYLTISSFGGVGSAGEEVAPPEPLEVPAEGGAFAVFDPELYDAPWVGEYLVRLRGPRNESFRHEYAIVEGAHANINVIGACRSFRIPSGGGLSETVLTLRPGDKEFIVEPSDVVVRALEPAANVVVSTEEGDQLPLRFSPPSLAFEFPLLTEPPMWRASRLTLRPRDIDIRGTLRIRGRGELGDPKITVRNHHGAPVKTARLRSNDSGLTYVTPMATIVSSTSMLSSGRVDFEWTDPVSDRRVSVALADIHSSDAEELSLVDETIVVSGGGDRPLGVWVWPATAPWAPARALPVTEGSVKLPSSLVNAGNLIAQVHTVDRFMTLIAPVSPGENAVVLEQPGHFEGSDPALGALSAFLAGETEEVPASESIMPVLWDMVTTGVASGESAKSVRKVFSSNPSAALTGLSESLVPAGKQPGRVVESGLVRARFEAGVGTHHRAPWIGVLKLLGSLDAMTGADGKPLELPTQDSNETSATDEDLAAAVLVGEAQPKTHTGRKKISDGIAAKREILANIKDIAGDNVVSILKTGRDTTLDTACIDKSTVAIASMAKAQQAALLEMFFSRSQIVPGSLMDDGTRLLAVFETFNKRTELRELLSNEGLIKSAVTLLRTLRSTNKTLYSMARIRFDKLDGVDTDAHENLWALTPVVSLVLALAARMHAHGLVSSNKTLDAATPGWAKLADVVPDLVTGDLIAADAIILALAKPGIA</sequence>
<dbReference type="Proteomes" id="UP000006465">
    <property type="component" value="Chromosome"/>
</dbReference>
<protein>
    <submittedName>
        <fullName evidence="1">Uncharacterized protein</fullName>
    </submittedName>
</protein>
<dbReference type="RefSeq" id="WP_014732990.1">
    <property type="nucleotide sequence ID" value="NC_017945.3"/>
</dbReference>
<reference evidence="1 2" key="1">
    <citation type="journal article" date="2013" name="J. Biotechnol.">
        <title>Genome sequence of Corynebacterium pseudotuberculosis biovar equi strain 258 and prediction of antigenic targets to improve biotechnological vaccine production.</title>
        <authorList>
            <person name="Soares S.C."/>
            <person name="Trost E."/>
            <person name="Ramos R.T."/>
            <person name="Carneiro A.R."/>
            <person name="Santos A.R."/>
            <person name="Pinto A.C."/>
            <person name="Barbosa E."/>
            <person name="Aburjaile F."/>
            <person name="Ali A."/>
            <person name="Diniz C.A."/>
            <person name="Hassan S.S."/>
            <person name="Fiaux K."/>
            <person name="Guimaraes L.C."/>
            <person name="Bakhtiar S.M."/>
            <person name="Pereira U."/>
            <person name="Almeida S.S."/>
            <person name="Abreu V.A."/>
            <person name="Rocha F.S."/>
            <person name="Dorella F.A."/>
            <person name="Miyoshi A."/>
            <person name="Silva A."/>
            <person name="Azevedo V."/>
            <person name="Tauch A."/>
        </authorList>
    </citation>
    <scope>NUCLEOTIDE SEQUENCE [LARGE SCALE GENOMIC DNA]</scope>
    <source>
        <strain evidence="1 2">258</strain>
    </source>
</reference>
<dbReference type="EMBL" id="CP003540">
    <property type="protein sequence ID" value="AFK16978.1"/>
    <property type="molecule type" value="Genomic_DNA"/>
</dbReference>
<accession>A0AAU8PMJ0</accession>
<organism evidence="1 2">
    <name type="scientific">Corynebacterium pseudotuberculosis 258</name>
    <dbReference type="NCBI Taxonomy" id="1168865"/>
    <lineage>
        <taxon>Bacteria</taxon>
        <taxon>Bacillati</taxon>
        <taxon>Actinomycetota</taxon>
        <taxon>Actinomycetes</taxon>
        <taxon>Mycobacteriales</taxon>
        <taxon>Corynebacteriaceae</taxon>
        <taxon>Corynebacterium</taxon>
    </lineage>
</organism>
<proteinExistence type="predicted"/>
<evidence type="ECO:0000313" key="1">
    <source>
        <dbReference type="EMBL" id="AFK16978.1"/>
    </source>
</evidence>
<name>A0AAU8PMJ0_CORPS</name>
<dbReference type="AlphaFoldDB" id="A0AAU8PMJ0"/>
<evidence type="ECO:0000313" key="2">
    <source>
        <dbReference type="Proteomes" id="UP000006465"/>
    </source>
</evidence>
<gene>
    <name evidence="1" type="ORF">CP258_06895</name>
</gene>
<dbReference type="KEGG" id="coe:CP258_06895"/>